<dbReference type="Pfam" id="PF00563">
    <property type="entry name" value="EAL"/>
    <property type="match status" value="1"/>
</dbReference>
<dbReference type="InterPro" id="IPR043128">
    <property type="entry name" value="Rev_trsase/Diguanyl_cyclase"/>
</dbReference>
<dbReference type="OrthoDB" id="9816034at2"/>
<dbReference type="PROSITE" id="PS50883">
    <property type="entry name" value="EAL"/>
    <property type="match status" value="1"/>
</dbReference>
<dbReference type="InterPro" id="IPR000160">
    <property type="entry name" value="GGDEF_dom"/>
</dbReference>
<name>A0A552X4J3_9GAMM</name>
<comment type="caution">
    <text evidence="4">The sequence shown here is derived from an EMBL/GenBank/DDBJ whole genome shotgun (WGS) entry which is preliminary data.</text>
</comment>
<dbReference type="Gene3D" id="3.30.450.20">
    <property type="entry name" value="PAS domain"/>
    <property type="match status" value="2"/>
</dbReference>
<dbReference type="InterPro" id="IPR000014">
    <property type="entry name" value="PAS"/>
</dbReference>
<feature type="domain" description="PAS" evidence="1">
    <location>
        <begin position="16"/>
        <end position="89"/>
    </location>
</feature>
<evidence type="ECO:0000259" key="3">
    <source>
        <dbReference type="PROSITE" id="PS50887"/>
    </source>
</evidence>
<keyword evidence="5" id="KW-1185">Reference proteome</keyword>
<dbReference type="SUPFAM" id="SSF141868">
    <property type="entry name" value="EAL domain-like"/>
    <property type="match status" value="1"/>
</dbReference>
<dbReference type="SUPFAM" id="SSF55785">
    <property type="entry name" value="PYP-like sensor domain (PAS domain)"/>
    <property type="match status" value="2"/>
</dbReference>
<accession>A0A552X4J3</accession>
<dbReference type="RefSeq" id="WP_143234355.1">
    <property type="nucleotide sequence ID" value="NZ_VJWL01000001.1"/>
</dbReference>
<dbReference type="InterPro" id="IPR001633">
    <property type="entry name" value="EAL_dom"/>
</dbReference>
<dbReference type="Pfam" id="PF00990">
    <property type="entry name" value="GGDEF"/>
    <property type="match status" value="1"/>
</dbReference>
<gene>
    <name evidence="4" type="ORF">FM042_03485</name>
</gene>
<feature type="domain" description="GGDEF" evidence="3">
    <location>
        <begin position="336"/>
        <end position="469"/>
    </location>
</feature>
<sequence length="722" mass="81174">MGIETEMPMDIDAVSEFSEFEAVLEKSHAPSMVLDTQLRVLWCNEAYEQVVGETRTDLVGKTVVEAFPGSSIEQRRSLLESYEYVIKTGQSHQISTLQYDLPKAPTMTQTLYWQILNTPILDAHGEVQYILNQPTNITSLVNFDNDSYGHLLLDIEQDEFSIPDMRANKGFLELLAKERLRVNELFQQAPGFICVLAGESHRFELTNQAYLRLIGRQDVIGKTVAEVMPEIINQGFIDLLNQVYESGEPFVGSAVPVEIRRNENEAPEDVYIDFVYQPMRNDKNEVTGIFVQGYDVTQAHLMTQQIQFQAMHDPLTGLFNRRELEQRSAILEETTGTHAILYIDLDHFKIVNDRCGHQEGDKLLIQLAQAMDEIDHNGMLARVGGDEFVLLLESLVSGNAVAVAESFIQTISDHIFVCDGRQYSVTASIGIAYFGKESGLTFAHALAAADSASFLAKDKGRARVQIADLNDSDVCQQRRDMDWTNRLKKAMREDRIVLFGQSIVALDNPKVVLHREVLSRLKDESGELVAPGAFISAAERYGLIEQLDRHILSKVFQRLSEAQDQGCRLFVNVSGITLSNPKFVYFIDTLLAKYPQVSTDSVCIEITETAAVNNIRNTAEMMRKIRDRGIEFALDDFGSGVATFNYLEKLPIRYVKIDGEFIQNVTKNPVSQAIVGSIQQIAKVMNLITIAERIEEQELIEHLHSLGINLGQGYAIHRPEAL</sequence>
<dbReference type="SMART" id="SM00267">
    <property type="entry name" value="GGDEF"/>
    <property type="match status" value="1"/>
</dbReference>
<dbReference type="AlphaFoldDB" id="A0A552X4J3"/>
<feature type="domain" description="EAL" evidence="2">
    <location>
        <begin position="480"/>
        <end position="722"/>
    </location>
</feature>
<dbReference type="PROSITE" id="PS50112">
    <property type="entry name" value="PAS"/>
    <property type="match status" value="1"/>
</dbReference>
<dbReference type="NCBIfam" id="TIGR00254">
    <property type="entry name" value="GGDEF"/>
    <property type="match status" value="1"/>
</dbReference>
<dbReference type="Gene3D" id="3.20.20.450">
    <property type="entry name" value="EAL domain"/>
    <property type="match status" value="1"/>
</dbReference>
<protein>
    <submittedName>
        <fullName evidence="4">EAL domain-containing protein</fullName>
    </submittedName>
</protein>
<evidence type="ECO:0000313" key="5">
    <source>
        <dbReference type="Proteomes" id="UP000320359"/>
    </source>
</evidence>
<dbReference type="InterPro" id="IPR035919">
    <property type="entry name" value="EAL_sf"/>
</dbReference>
<dbReference type="CDD" id="cd01948">
    <property type="entry name" value="EAL"/>
    <property type="match status" value="1"/>
</dbReference>
<dbReference type="Pfam" id="PF08448">
    <property type="entry name" value="PAS_4"/>
    <property type="match status" value="2"/>
</dbReference>
<organism evidence="4 5">
    <name type="scientific">Aliidiomarina halalkaliphila</name>
    <dbReference type="NCBI Taxonomy" id="2593535"/>
    <lineage>
        <taxon>Bacteria</taxon>
        <taxon>Pseudomonadati</taxon>
        <taxon>Pseudomonadota</taxon>
        <taxon>Gammaproteobacteria</taxon>
        <taxon>Alteromonadales</taxon>
        <taxon>Idiomarinaceae</taxon>
        <taxon>Aliidiomarina</taxon>
    </lineage>
</organism>
<evidence type="ECO:0000259" key="1">
    <source>
        <dbReference type="PROSITE" id="PS50112"/>
    </source>
</evidence>
<dbReference type="CDD" id="cd00130">
    <property type="entry name" value="PAS"/>
    <property type="match status" value="2"/>
</dbReference>
<dbReference type="SMART" id="SM00091">
    <property type="entry name" value="PAS"/>
    <property type="match status" value="2"/>
</dbReference>
<dbReference type="EMBL" id="VJWL01000001">
    <property type="protein sequence ID" value="TRW49925.1"/>
    <property type="molecule type" value="Genomic_DNA"/>
</dbReference>
<proteinExistence type="predicted"/>
<dbReference type="InterPro" id="IPR013656">
    <property type="entry name" value="PAS_4"/>
</dbReference>
<dbReference type="InterPro" id="IPR035965">
    <property type="entry name" value="PAS-like_dom_sf"/>
</dbReference>
<reference evidence="4 5" key="1">
    <citation type="submission" date="2019-07" db="EMBL/GenBank/DDBJ databases">
        <authorList>
            <person name="Yang M."/>
            <person name="Zhao D."/>
            <person name="Xiang H."/>
        </authorList>
    </citation>
    <scope>NUCLEOTIDE SEQUENCE [LARGE SCALE GENOMIC DNA]</scope>
    <source>
        <strain evidence="4 5">IM1326</strain>
    </source>
</reference>
<dbReference type="PANTHER" id="PTHR44757">
    <property type="entry name" value="DIGUANYLATE CYCLASE DGCP"/>
    <property type="match status" value="1"/>
</dbReference>
<dbReference type="InterPro" id="IPR029787">
    <property type="entry name" value="Nucleotide_cyclase"/>
</dbReference>
<dbReference type="NCBIfam" id="TIGR00229">
    <property type="entry name" value="sensory_box"/>
    <property type="match status" value="1"/>
</dbReference>
<dbReference type="Proteomes" id="UP000320359">
    <property type="component" value="Unassembled WGS sequence"/>
</dbReference>
<evidence type="ECO:0000313" key="4">
    <source>
        <dbReference type="EMBL" id="TRW49925.1"/>
    </source>
</evidence>
<dbReference type="SMART" id="SM00052">
    <property type="entry name" value="EAL"/>
    <property type="match status" value="1"/>
</dbReference>
<dbReference type="CDD" id="cd01949">
    <property type="entry name" value="GGDEF"/>
    <property type="match status" value="1"/>
</dbReference>
<dbReference type="PANTHER" id="PTHR44757:SF2">
    <property type="entry name" value="BIOFILM ARCHITECTURE MAINTENANCE PROTEIN MBAA"/>
    <property type="match status" value="1"/>
</dbReference>
<dbReference type="Gene3D" id="3.30.70.270">
    <property type="match status" value="1"/>
</dbReference>
<dbReference type="PROSITE" id="PS50887">
    <property type="entry name" value="GGDEF"/>
    <property type="match status" value="1"/>
</dbReference>
<dbReference type="SUPFAM" id="SSF55073">
    <property type="entry name" value="Nucleotide cyclase"/>
    <property type="match status" value="1"/>
</dbReference>
<evidence type="ECO:0000259" key="2">
    <source>
        <dbReference type="PROSITE" id="PS50883"/>
    </source>
</evidence>
<dbReference type="InterPro" id="IPR052155">
    <property type="entry name" value="Biofilm_reg_signaling"/>
</dbReference>